<dbReference type="PANTHER" id="PTHR37984:SF13">
    <property type="entry name" value="RIBONUCLEASE H"/>
    <property type="match status" value="1"/>
</dbReference>
<sequence>MGPLPLRISSKERNARKASVADSESQFKKFTKSALSCSDGIPGGRGEVRPHLLAVPSGPLEYLTKFWFETKLNQNLRFNIKDYTTQRKDRPGKFGGGLAVLIKTLEIKFKEIAYNQRKPRESTTEAQAIDIYLSDKTIPILNVYNHDNTSINTGLIETLSEASSDIAIILSDFNAKRPTWGSPVQDNKEKLEELCNEELNHSTIDKKLEKFSLNIAPTTQWKILKSAISDHRPILTTIKFKIENFQQNKRTLEKIFTEKLEELCNEELNHSTIDKKLEKFSLNISKAAKVSIRRGRRKDLKVKSKMSPGDALIFGQMIKHFGDEAKNQLLRILKISWQTGKRHFLPGLMKDQPYDTIIQRIKLYLVPKKKVIPQRCRFLKRNQQEGESISEYLRELKLLAINCNFGDMLGTMMRDRFVAEIKLESLQKKLLQEHDDVTLDKVLQWQSRIDSNIEELTRECRVCQESASMPPAIISEWTWPEKPWHRLQLDLADNGRQFVSGEFEQFTKMNGIRHTKTSPYNPSTNGLAERDIAFPQTVIKEFPRGTANEEKFKIKIFEFNTKMRNPREVFHEAVRRQEQFTTGCEVYFRNYETGPKRSGPAAVHVPSCTPKPEPAAVQVPVRSPRPQRARKPPDRLEREERVNACEDWLLNIHEDPNFLTEGITDDETWVYGYDPETKRQSSPWLPENDPKPKKAIMSKSKTKVLLDKSVPNANDIQVCLHCECYSEQFCRNCKHESRQICSYCECYSGQVCRY</sequence>
<organism evidence="3 4">
    <name type="scientific">Cordylochernes scorpioides</name>
    <dbReference type="NCBI Taxonomy" id="51811"/>
    <lineage>
        <taxon>Eukaryota</taxon>
        <taxon>Metazoa</taxon>
        <taxon>Ecdysozoa</taxon>
        <taxon>Arthropoda</taxon>
        <taxon>Chelicerata</taxon>
        <taxon>Arachnida</taxon>
        <taxon>Pseudoscorpiones</taxon>
        <taxon>Cheliferoidea</taxon>
        <taxon>Chernetidae</taxon>
        <taxon>Cordylochernes</taxon>
    </lineage>
</organism>
<dbReference type="Gene3D" id="3.60.10.10">
    <property type="entry name" value="Endonuclease/exonuclease/phosphatase"/>
    <property type="match status" value="1"/>
</dbReference>
<feature type="domain" description="Integrase catalytic" evidence="2">
    <location>
        <begin position="491"/>
        <end position="530"/>
    </location>
</feature>
<reference evidence="3 4" key="1">
    <citation type="submission" date="2022-01" db="EMBL/GenBank/DDBJ databases">
        <title>A chromosomal length assembly of Cordylochernes scorpioides.</title>
        <authorList>
            <person name="Zeh D."/>
            <person name="Zeh J."/>
        </authorList>
    </citation>
    <scope>NUCLEOTIDE SEQUENCE [LARGE SCALE GENOMIC DNA]</scope>
    <source>
        <strain evidence="3">IN4F17</strain>
        <tissue evidence="3">Whole Body</tissue>
    </source>
</reference>
<feature type="region of interest" description="Disordered" evidence="1">
    <location>
        <begin position="677"/>
        <end position="697"/>
    </location>
</feature>
<accession>A0ABY6LDU0</accession>
<dbReference type="InterPro" id="IPR005135">
    <property type="entry name" value="Endo/exonuclease/phosphatase"/>
</dbReference>
<dbReference type="InterPro" id="IPR001584">
    <property type="entry name" value="Integrase_cat-core"/>
</dbReference>
<dbReference type="InterPro" id="IPR036691">
    <property type="entry name" value="Endo/exonu/phosph_ase_sf"/>
</dbReference>
<dbReference type="SUPFAM" id="SSF53098">
    <property type="entry name" value="Ribonuclease H-like"/>
    <property type="match status" value="1"/>
</dbReference>
<dbReference type="EMBL" id="CP092879">
    <property type="protein sequence ID" value="UYV79029.1"/>
    <property type="molecule type" value="Genomic_DNA"/>
</dbReference>
<evidence type="ECO:0000256" key="1">
    <source>
        <dbReference type="SAM" id="MobiDB-lite"/>
    </source>
</evidence>
<dbReference type="PANTHER" id="PTHR37984">
    <property type="entry name" value="PROTEIN CBG26694"/>
    <property type="match status" value="1"/>
</dbReference>
<protein>
    <submittedName>
        <fullName evidence="3">K02A2.6-like</fullName>
    </submittedName>
</protein>
<dbReference type="Gene3D" id="3.30.420.10">
    <property type="entry name" value="Ribonuclease H-like superfamily/Ribonuclease H"/>
    <property type="match status" value="2"/>
</dbReference>
<dbReference type="SUPFAM" id="SSF56219">
    <property type="entry name" value="DNase I-like"/>
    <property type="match status" value="1"/>
</dbReference>
<feature type="region of interest" description="Disordered" evidence="1">
    <location>
        <begin position="596"/>
        <end position="637"/>
    </location>
</feature>
<dbReference type="Pfam" id="PF14529">
    <property type="entry name" value="Exo_endo_phos_2"/>
    <property type="match status" value="1"/>
</dbReference>
<dbReference type="PROSITE" id="PS50994">
    <property type="entry name" value="INTEGRASE"/>
    <property type="match status" value="1"/>
</dbReference>
<evidence type="ECO:0000259" key="2">
    <source>
        <dbReference type="PROSITE" id="PS50994"/>
    </source>
</evidence>
<gene>
    <name evidence="3" type="ORF">LAZ67_17000752</name>
</gene>
<keyword evidence="4" id="KW-1185">Reference proteome</keyword>
<dbReference type="InterPro" id="IPR050951">
    <property type="entry name" value="Retrovirus_Pol_polyprotein"/>
</dbReference>
<name>A0ABY6LDU0_9ARAC</name>
<dbReference type="InterPro" id="IPR036397">
    <property type="entry name" value="RNaseH_sf"/>
</dbReference>
<evidence type="ECO:0000313" key="3">
    <source>
        <dbReference type="EMBL" id="UYV79029.1"/>
    </source>
</evidence>
<dbReference type="InterPro" id="IPR012337">
    <property type="entry name" value="RNaseH-like_sf"/>
</dbReference>
<proteinExistence type="predicted"/>
<evidence type="ECO:0000313" key="4">
    <source>
        <dbReference type="Proteomes" id="UP001235939"/>
    </source>
</evidence>
<dbReference type="Proteomes" id="UP001235939">
    <property type="component" value="Chromosome 17"/>
</dbReference>